<dbReference type="EMBL" id="QNUK01000013">
    <property type="protein sequence ID" value="KAF5908468.1"/>
    <property type="molecule type" value="Genomic_DNA"/>
</dbReference>
<keyword evidence="3" id="KW-1185">Reference proteome</keyword>
<dbReference type="AlphaFoldDB" id="A0A8J4UHD9"/>
<accession>A0A8J4UHD9</accession>
<name>A0A8J4UHD9_CLAMG</name>
<proteinExistence type="predicted"/>
<protein>
    <submittedName>
        <fullName evidence="2">Uncharacterized protein</fullName>
    </submittedName>
</protein>
<organism evidence="2 3">
    <name type="scientific">Clarias magur</name>
    <name type="common">Asian catfish</name>
    <name type="synonym">Macropteronotus magur</name>
    <dbReference type="NCBI Taxonomy" id="1594786"/>
    <lineage>
        <taxon>Eukaryota</taxon>
        <taxon>Metazoa</taxon>
        <taxon>Chordata</taxon>
        <taxon>Craniata</taxon>
        <taxon>Vertebrata</taxon>
        <taxon>Euteleostomi</taxon>
        <taxon>Actinopterygii</taxon>
        <taxon>Neopterygii</taxon>
        <taxon>Teleostei</taxon>
        <taxon>Ostariophysi</taxon>
        <taxon>Siluriformes</taxon>
        <taxon>Clariidae</taxon>
        <taxon>Clarias</taxon>
    </lineage>
</organism>
<feature type="region of interest" description="Disordered" evidence="1">
    <location>
        <begin position="22"/>
        <end position="43"/>
    </location>
</feature>
<evidence type="ECO:0000256" key="1">
    <source>
        <dbReference type="SAM" id="MobiDB-lite"/>
    </source>
</evidence>
<gene>
    <name evidence="2" type="ORF">DAT39_001782</name>
</gene>
<sequence>METCSGRFCPSVQFLMFTPTLRPSTQPLTAPKPPTSSDWPTGFMERRPSISYLGLPTSSASNKELNTHVFLELRPSPPPPFHIHLPAPVTGAALDCSVCQPSNKELNPSHQE</sequence>
<evidence type="ECO:0000313" key="2">
    <source>
        <dbReference type="EMBL" id="KAF5908468.1"/>
    </source>
</evidence>
<dbReference type="Proteomes" id="UP000727407">
    <property type="component" value="Unassembled WGS sequence"/>
</dbReference>
<reference evidence="2" key="1">
    <citation type="submission" date="2020-07" db="EMBL/GenBank/DDBJ databases">
        <title>Clarias magur genome sequencing, assembly and annotation.</title>
        <authorList>
            <person name="Kushwaha B."/>
            <person name="Kumar R."/>
            <person name="Das P."/>
            <person name="Joshi C.G."/>
            <person name="Kumar D."/>
            <person name="Nagpure N.S."/>
            <person name="Pandey M."/>
            <person name="Agarwal S."/>
            <person name="Srivastava S."/>
            <person name="Singh M."/>
            <person name="Sahoo L."/>
            <person name="Jayasankar P."/>
            <person name="Meher P.K."/>
            <person name="Koringa P.G."/>
            <person name="Iquebal M.A."/>
            <person name="Das S.P."/>
            <person name="Bit A."/>
            <person name="Patnaik S."/>
            <person name="Patel N."/>
            <person name="Shah T.M."/>
            <person name="Hinsu A."/>
            <person name="Jena J.K."/>
        </authorList>
    </citation>
    <scope>NUCLEOTIDE SEQUENCE</scope>
    <source>
        <strain evidence="2">CIFAMagur01</strain>
        <tissue evidence="2">Testis</tissue>
    </source>
</reference>
<evidence type="ECO:0000313" key="3">
    <source>
        <dbReference type="Proteomes" id="UP000727407"/>
    </source>
</evidence>
<comment type="caution">
    <text evidence="2">The sequence shown here is derived from an EMBL/GenBank/DDBJ whole genome shotgun (WGS) entry which is preliminary data.</text>
</comment>